<feature type="signal peptide" evidence="3">
    <location>
        <begin position="1"/>
        <end position="26"/>
    </location>
</feature>
<dbReference type="PROSITE" id="PS51257">
    <property type="entry name" value="PROKAR_LIPOPROTEIN"/>
    <property type="match status" value="1"/>
</dbReference>
<comment type="caution">
    <text evidence="4">The sequence shown here is derived from an EMBL/GenBank/DDBJ whole genome shotgun (WGS) entry which is preliminary data.</text>
</comment>
<keyword evidence="2" id="KW-0472">Membrane</keyword>
<organism evidence="4 5">
    <name type="scientific">Nibrella viscosa</name>
    <dbReference type="NCBI Taxonomy" id="1084524"/>
    <lineage>
        <taxon>Bacteria</taxon>
        <taxon>Pseudomonadati</taxon>
        <taxon>Bacteroidota</taxon>
        <taxon>Cytophagia</taxon>
        <taxon>Cytophagales</taxon>
        <taxon>Spirosomataceae</taxon>
        <taxon>Nibrella</taxon>
    </lineage>
</organism>
<reference evidence="5" key="1">
    <citation type="journal article" date="2019" name="Int. J. Syst. Evol. Microbiol.">
        <title>The Global Catalogue of Microorganisms (GCM) 10K type strain sequencing project: providing services to taxonomists for standard genome sequencing and annotation.</title>
        <authorList>
            <consortium name="The Broad Institute Genomics Platform"/>
            <consortium name="The Broad Institute Genome Sequencing Center for Infectious Disease"/>
            <person name="Wu L."/>
            <person name="Ma J."/>
        </authorList>
    </citation>
    <scope>NUCLEOTIDE SEQUENCE [LARGE SCALE GENOMIC DNA]</scope>
    <source>
        <strain evidence="5">JCM 17925</strain>
    </source>
</reference>
<name>A0ABP8KC13_9BACT</name>
<evidence type="ECO:0000256" key="1">
    <source>
        <dbReference type="SAM" id="Coils"/>
    </source>
</evidence>
<protein>
    <recommendedName>
        <fullName evidence="6">Lipoprotein</fullName>
    </recommendedName>
</protein>
<feature type="transmembrane region" description="Helical" evidence="2">
    <location>
        <begin position="153"/>
        <end position="186"/>
    </location>
</feature>
<evidence type="ECO:0000313" key="4">
    <source>
        <dbReference type="EMBL" id="GAA4403456.1"/>
    </source>
</evidence>
<feature type="chain" id="PRO_5046611546" description="Lipoprotein" evidence="3">
    <location>
        <begin position="27"/>
        <end position="189"/>
    </location>
</feature>
<evidence type="ECO:0000313" key="5">
    <source>
        <dbReference type="Proteomes" id="UP001500936"/>
    </source>
</evidence>
<keyword evidence="1" id="KW-0175">Coiled coil</keyword>
<proteinExistence type="predicted"/>
<keyword evidence="2" id="KW-1133">Transmembrane helix</keyword>
<feature type="coiled-coil region" evidence="1">
    <location>
        <begin position="75"/>
        <end position="102"/>
    </location>
</feature>
<sequence>MRTLTKNAFFALATAALLSACSRPYATFQRTQHENFHAQKVEAVVTPVQDEVQVAQITESATVAAPVQTEALASVENKAVANKKLEKRMAKVQNLLTAAAEKNALAPQASNAPQKLNMVEKMLLKKIDKKIKNKVAPDEAKALNSNIRIGLILLLAAIVLALIPGLWWLSSIAGIAGVVFIVLGLINMA</sequence>
<keyword evidence="3" id="KW-0732">Signal</keyword>
<dbReference type="Proteomes" id="UP001500936">
    <property type="component" value="Unassembled WGS sequence"/>
</dbReference>
<evidence type="ECO:0000256" key="2">
    <source>
        <dbReference type="SAM" id="Phobius"/>
    </source>
</evidence>
<evidence type="ECO:0000256" key="3">
    <source>
        <dbReference type="SAM" id="SignalP"/>
    </source>
</evidence>
<accession>A0ABP8KC13</accession>
<keyword evidence="2" id="KW-0812">Transmembrane</keyword>
<dbReference type="RefSeq" id="WP_345266459.1">
    <property type="nucleotide sequence ID" value="NZ_BAABHB010000003.1"/>
</dbReference>
<dbReference type="EMBL" id="BAABHB010000003">
    <property type="protein sequence ID" value="GAA4403456.1"/>
    <property type="molecule type" value="Genomic_DNA"/>
</dbReference>
<evidence type="ECO:0008006" key="6">
    <source>
        <dbReference type="Google" id="ProtNLM"/>
    </source>
</evidence>
<keyword evidence="5" id="KW-1185">Reference proteome</keyword>
<gene>
    <name evidence="4" type="ORF">GCM10023187_19530</name>
</gene>